<gene>
    <name evidence="4" type="ORF">FAZ97_12240</name>
</gene>
<dbReference type="Pfam" id="PF08750">
    <property type="entry name" value="CNP1"/>
    <property type="match status" value="1"/>
</dbReference>
<evidence type="ECO:0000259" key="3">
    <source>
        <dbReference type="Pfam" id="PF08750"/>
    </source>
</evidence>
<feature type="compositionally biased region" description="Basic residues" evidence="1">
    <location>
        <begin position="16"/>
        <end position="30"/>
    </location>
</feature>
<dbReference type="EMBL" id="CP046909">
    <property type="protein sequence ID" value="QGZ55620.1"/>
    <property type="molecule type" value="Genomic_DNA"/>
</dbReference>
<keyword evidence="2" id="KW-1133">Transmembrane helix</keyword>
<feature type="compositionally biased region" description="Low complexity" evidence="1">
    <location>
        <begin position="54"/>
        <end position="65"/>
    </location>
</feature>
<proteinExistence type="predicted"/>
<evidence type="ECO:0000313" key="4">
    <source>
        <dbReference type="EMBL" id="QGZ55620.1"/>
    </source>
</evidence>
<dbReference type="KEGG" id="pacp:FAZ97_12240"/>
<accession>A0A7Z2G5L6</accession>
<organism evidence="4 5">
    <name type="scientific">Paraburkholderia acidiphila</name>
    <dbReference type="NCBI Taxonomy" id="2571747"/>
    <lineage>
        <taxon>Bacteria</taxon>
        <taxon>Pseudomonadati</taxon>
        <taxon>Pseudomonadota</taxon>
        <taxon>Betaproteobacteria</taxon>
        <taxon>Burkholderiales</taxon>
        <taxon>Burkholderiaceae</taxon>
        <taxon>Paraburkholderia</taxon>
    </lineage>
</organism>
<dbReference type="OrthoDB" id="7066954at2"/>
<name>A0A7Z2G5L6_9BURK</name>
<reference evidence="4 5" key="1">
    <citation type="submission" date="2019-12" db="EMBL/GenBank/DDBJ databases">
        <title>Paraburkholderia acidiphila 7Q-K02 sp. nov and Paraburkholderia acidisoli DHF22 sp. nov., two strains isolated from forest soil.</title>
        <authorList>
            <person name="Gao Z."/>
            <person name="Qiu L."/>
        </authorList>
    </citation>
    <scope>NUCLEOTIDE SEQUENCE [LARGE SCALE GENOMIC DNA]</scope>
    <source>
        <strain evidence="4 5">7Q-K02</strain>
    </source>
</reference>
<sequence length="272" mass="29844">MPSRTRSQQKACSNVHRVRLSKAIARRRRVSSSLRRTSRIKGLEPTQRTPEPAGPGASRAGPAGSHSRRSSFVTRARASRKTNLKRFALAAACAAGGVLLVSGLAACSSSGPTNKDDSAFVYLLDRKGEWQENKIESLPPLPQVGATLLPFDVSNNSPLKFAIDPASLTVGTDGVVRYTIVITSPSGARNVNYEGIRCDTYEWRLYASLDADHNGWDQTVANNWSRIENGTLNAYQSRLYQDYFCANKMPIAKAPTLIENLRYGRTQSTLVR</sequence>
<dbReference type="Proteomes" id="UP000434209">
    <property type="component" value="Chromosome 1"/>
</dbReference>
<dbReference type="AlphaFoldDB" id="A0A7Z2G5L6"/>
<evidence type="ECO:0000256" key="2">
    <source>
        <dbReference type="SAM" id="Phobius"/>
    </source>
</evidence>
<keyword evidence="2" id="KW-0812">Transmembrane</keyword>
<feature type="compositionally biased region" description="Polar residues" evidence="1">
    <location>
        <begin position="1"/>
        <end position="12"/>
    </location>
</feature>
<protein>
    <recommendedName>
        <fullName evidence="3">CNP1-like uncharacterized domain-containing protein</fullName>
    </recommendedName>
</protein>
<evidence type="ECO:0000313" key="5">
    <source>
        <dbReference type="Proteomes" id="UP000434209"/>
    </source>
</evidence>
<feature type="region of interest" description="Disordered" evidence="1">
    <location>
        <begin position="1"/>
        <end position="77"/>
    </location>
</feature>
<dbReference type="InterPro" id="IPR014861">
    <property type="entry name" value="CNP1-like_dom"/>
</dbReference>
<keyword evidence="2" id="KW-0472">Membrane</keyword>
<evidence type="ECO:0000256" key="1">
    <source>
        <dbReference type="SAM" id="MobiDB-lite"/>
    </source>
</evidence>
<feature type="transmembrane region" description="Helical" evidence="2">
    <location>
        <begin position="87"/>
        <end position="106"/>
    </location>
</feature>
<keyword evidence="5" id="KW-1185">Reference proteome</keyword>
<feature type="domain" description="CNP1-like uncharacterised" evidence="3">
    <location>
        <begin position="127"/>
        <end position="262"/>
    </location>
</feature>